<dbReference type="InterPro" id="IPR051092">
    <property type="entry name" value="FYVE_RhoGEF_PH"/>
</dbReference>
<feature type="region of interest" description="Disordered" evidence="1">
    <location>
        <begin position="50"/>
        <end position="144"/>
    </location>
</feature>
<dbReference type="PANTHER" id="PTHR12673">
    <property type="entry name" value="FACIOGENITAL DYSPLASIA PROTEIN"/>
    <property type="match status" value="1"/>
</dbReference>
<dbReference type="GO" id="GO:0005085">
    <property type="term" value="F:guanyl-nucleotide exchange factor activity"/>
    <property type="evidence" value="ECO:0007669"/>
    <property type="project" value="InterPro"/>
</dbReference>
<dbReference type="Proteomes" id="UP001215280">
    <property type="component" value="Unassembled WGS sequence"/>
</dbReference>
<feature type="non-terminal residue" evidence="3">
    <location>
        <position position="733"/>
    </location>
</feature>
<dbReference type="InterPro" id="IPR035899">
    <property type="entry name" value="DBL_dom_sf"/>
</dbReference>
<dbReference type="Gene3D" id="1.20.900.10">
    <property type="entry name" value="Dbl homology (DH) domain"/>
    <property type="match status" value="1"/>
</dbReference>
<feature type="compositionally biased region" description="Low complexity" evidence="1">
    <location>
        <begin position="448"/>
        <end position="472"/>
    </location>
</feature>
<dbReference type="GO" id="GO:0005737">
    <property type="term" value="C:cytoplasm"/>
    <property type="evidence" value="ECO:0007669"/>
    <property type="project" value="TreeGrafter"/>
</dbReference>
<feature type="region of interest" description="Disordered" evidence="1">
    <location>
        <begin position="439"/>
        <end position="481"/>
    </location>
</feature>
<comment type="caution">
    <text evidence="3">The sequence shown here is derived from an EMBL/GenBank/DDBJ whole genome shotgun (WGS) entry which is preliminary data.</text>
</comment>
<dbReference type="Pfam" id="PF00621">
    <property type="entry name" value="RhoGEF"/>
    <property type="match status" value="1"/>
</dbReference>
<evidence type="ECO:0000313" key="4">
    <source>
        <dbReference type="Proteomes" id="UP001215280"/>
    </source>
</evidence>
<gene>
    <name evidence="3" type="ORF">DFH07DRAFT_923819</name>
</gene>
<evidence type="ECO:0000256" key="1">
    <source>
        <dbReference type="SAM" id="MobiDB-lite"/>
    </source>
</evidence>
<name>A0AAD7N6A5_9AGAR</name>
<dbReference type="SUPFAM" id="SSF48065">
    <property type="entry name" value="DBL homology domain (DH-domain)"/>
    <property type="match status" value="1"/>
</dbReference>
<reference evidence="3" key="1">
    <citation type="submission" date="2023-03" db="EMBL/GenBank/DDBJ databases">
        <title>Massive genome expansion in bonnet fungi (Mycena s.s.) driven by repeated elements and novel gene families across ecological guilds.</title>
        <authorList>
            <consortium name="Lawrence Berkeley National Laboratory"/>
            <person name="Harder C.B."/>
            <person name="Miyauchi S."/>
            <person name="Viragh M."/>
            <person name="Kuo A."/>
            <person name="Thoen E."/>
            <person name="Andreopoulos B."/>
            <person name="Lu D."/>
            <person name="Skrede I."/>
            <person name="Drula E."/>
            <person name="Henrissat B."/>
            <person name="Morin E."/>
            <person name="Kohler A."/>
            <person name="Barry K."/>
            <person name="LaButti K."/>
            <person name="Morin E."/>
            <person name="Salamov A."/>
            <person name="Lipzen A."/>
            <person name="Mereny Z."/>
            <person name="Hegedus B."/>
            <person name="Baldrian P."/>
            <person name="Stursova M."/>
            <person name="Weitz H."/>
            <person name="Taylor A."/>
            <person name="Grigoriev I.V."/>
            <person name="Nagy L.G."/>
            <person name="Martin F."/>
            <person name="Kauserud H."/>
        </authorList>
    </citation>
    <scope>NUCLEOTIDE SEQUENCE</scope>
    <source>
        <strain evidence="3">CBHHK188m</strain>
    </source>
</reference>
<evidence type="ECO:0000313" key="3">
    <source>
        <dbReference type="EMBL" id="KAJ7747679.1"/>
    </source>
</evidence>
<dbReference type="PANTHER" id="PTHR12673:SF159">
    <property type="entry name" value="LD03170P"/>
    <property type="match status" value="1"/>
</dbReference>
<dbReference type="AlphaFoldDB" id="A0AAD7N6A5"/>
<feature type="compositionally biased region" description="Basic and acidic residues" evidence="1">
    <location>
        <begin position="103"/>
        <end position="123"/>
    </location>
</feature>
<organism evidence="3 4">
    <name type="scientific">Mycena maculata</name>
    <dbReference type="NCBI Taxonomy" id="230809"/>
    <lineage>
        <taxon>Eukaryota</taxon>
        <taxon>Fungi</taxon>
        <taxon>Dikarya</taxon>
        <taxon>Basidiomycota</taxon>
        <taxon>Agaricomycotina</taxon>
        <taxon>Agaricomycetes</taxon>
        <taxon>Agaricomycetidae</taxon>
        <taxon>Agaricales</taxon>
        <taxon>Marasmiineae</taxon>
        <taxon>Mycenaceae</taxon>
        <taxon>Mycena</taxon>
    </lineage>
</organism>
<feature type="compositionally biased region" description="Low complexity" evidence="1">
    <location>
        <begin position="88"/>
        <end position="100"/>
    </location>
</feature>
<evidence type="ECO:0000259" key="2">
    <source>
        <dbReference type="PROSITE" id="PS50010"/>
    </source>
</evidence>
<feature type="region of interest" description="Disordered" evidence="1">
    <location>
        <begin position="645"/>
        <end position="665"/>
    </location>
</feature>
<proteinExistence type="predicted"/>
<dbReference type="EMBL" id="JARJLG010000093">
    <property type="protein sequence ID" value="KAJ7747679.1"/>
    <property type="molecule type" value="Genomic_DNA"/>
</dbReference>
<feature type="domain" description="DH" evidence="2">
    <location>
        <begin position="167"/>
        <end position="358"/>
    </location>
</feature>
<dbReference type="SMART" id="SM00325">
    <property type="entry name" value="RhoGEF"/>
    <property type="match status" value="1"/>
</dbReference>
<sequence>MDSGSSLARVGRAWGDADGGAGEDGEGKWRGGGRGAAGLSFGAEKLFRTLSGRSVDGERDTWSGDAGYAFGQDNILKGRPTSGGRPASLFSQSSSASSVYDSEDGHGHGAEGTEEVYRSGEIPHEEDDGGEGEEKGTDEPAEDAWRSTLPPVTFAAIADRRGLLEIQRQEAIYALYATEEAFVARLTRTLDLFVLPLRMQESKAYVAGVPGEIARLFDWLEDIRNLHTQLLGALRALREAQYPVVERVAEAVRGSFVRQLEVYQPYLVRLVGVAGTIARLVADRTSDFGEFVRIQEGVGECRGWSLEALLVDPVTRLGRYPAIFRRLYECTPKAHADYVPTFALLHSTEMVIKVMTEVKIREDEYDLVKSIAHRIKGWPAAIPLARRGRRLLFQGQLLRMRLDLQHEASAPFDDRRNSCLDTPKRTSKLVDAIQEWNQRRGRSGSVKSNASSGTAASASSYTTTSSATSSEPPLTPSSPYFASRSSIHITRTKALGSRPSTPQRYPAEPQPAEIQIQLVQIFVFTDFVVIAGVCKSRYDGSEEWTLLNDIGIAKVLGVAEISDESLSPVLVLDILPLDIKNLGESIVSEGASFEVLHLRASPSPSDSSNKEDLHRAWLDAFRHSLMLTLRAISIPGGCLLAAQAQTQDTHPDADAPTQRSLPKSPSLIAEIHQGDSSSPRRQEREERGWWSLCFHQYPNTISRPRISTVLNLQLQLTAVVFPELCCTIQLEKF</sequence>
<protein>
    <recommendedName>
        <fullName evidence="2">DH domain-containing protein</fullName>
    </recommendedName>
</protein>
<accession>A0AAD7N6A5</accession>
<keyword evidence="4" id="KW-1185">Reference proteome</keyword>
<dbReference type="PROSITE" id="PS50010">
    <property type="entry name" value="DH_2"/>
    <property type="match status" value="1"/>
</dbReference>
<feature type="region of interest" description="Disordered" evidence="1">
    <location>
        <begin position="1"/>
        <end position="35"/>
    </location>
</feature>
<dbReference type="InterPro" id="IPR000219">
    <property type="entry name" value="DH_dom"/>
</dbReference>